<accession>A0A5J6VIJ6</accession>
<sequence>METRPQLYDKFTVHVMRKKFLHDKTNLIDYGGIWSNICNYICINCWYILCGIFIIGLIYYRYKTVRQNVDKILTLQKTQQYINDEYPENNNSLPPNTNPHLKYNMQDADFVRYQQNQSTSKNMSMINDNKMKNNEHTPNDYSQREHTPNDYSQREHTPNDYSQREHTPNDYSQREHTPTNYSQREHTPTNYSQREHTPNDYSQREHTPTNYSQREHTPNDYSQREHTPTNDKNIIESLQHRHEKELVNAQHTTKSKLEDKYPDLYNIDNKSSISTFEYNNNYSFV</sequence>
<name>A0A5J6VIJ6_9VIRU</name>
<protein>
    <submittedName>
        <fullName evidence="3">Uncharacterized protein</fullName>
    </submittedName>
</protein>
<evidence type="ECO:0000313" key="3">
    <source>
        <dbReference type="EMBL" id="QFG73608.1"/>
    </source>
</evidence>
<evidence type="ECO:0000256" key="2">
    <source>
        <dbReference type="SAM" id="Phobius"/>
    </source>
</evidence>
<feature type="region of interest" description="Disordered" evidence="1">
    <location>
        <begin position="116"/>
        <end position="228"/>
    </location>
</feature>
<feature type="compositionally biased region" description="Polar residues" evidence="1">
    <location>
        <begin position="116"/>
        <end position="127"/>
    </location>
</feature>
<proteinExistence type="predicted"/>
<keyword evidence="2" id="KW-0472">Membrane</keyword>
<keyword evidence="2" id="KW-1133">Transmembrane helix</keyword>
<feature type="transmembrane region" description="Helical" evidence="2">
    <location>
        <begin position="33"/>
        <end position="60"/>
    </location>
</feature>
<organism evidence="3">
    <name type="scientific">Megaviridae environmental sample</name>
    <dbReference type="NCBI Taxonomy" id="1737588"/>
    <lineage>
        <taxon>Viruses</taxon>
        <taxon>Varidnaviria</taxon>
        <taxon>Bamfordvirae</taxon>
        <taxon>Nucleocytoviricota</taxon>
        <taxon>Megaviricetes</taxon>
        <taxon>Imitervirales</taxon>
        <taxon>Mimiviridae</taxon>
        <taxon>environmental samples</taxon>
    </lineage>
</organism>
<keyword evidence="2" id="KW-0812">Transmembrane</keyword>
<reference evidence="3" key="1">
    <citation type="journal article" date="2019" name="Philos. Trans. R. Soc. Lond., B, Biol. Sci.">
        <title>Targeted metagenomic recovery of four divergent viruses reveals shared and distinctive characteristics of giant viruses of marine eukaryotes.</title>
        <authorList>
            <person name="Needham D.M."/>
            <person name="Poirier C."/>
            <person name="Hehenberger E."/>
            <person name="Jimenez V."/>
            <person name="Swalwell J.E."/>
            <person name="Santoro A.E."/>
            <person name="Worden A.Z."/>
        </authorList>
    </citation>
    <scope>NUCLEOTIDE SEQUENCE</scope>
    <source>
        <strain evidence="3">OPacV-662</strain>
    </source>
</reference>
<evidence type="ECO:0000256" key="1">
    <source>
        <dbReference type="SAM" id="MobiDB-lite"/>
    </source>
</evidence>
<dbReference type="EMBL" id="MN448266">
    <property type="protein sequence ID" value="QFG73608.1"/>
    <property type="molecule type" value="Genomic_DNA"/>
</dbReference>
<feature type="compositionally biased region" description="Basic and acidic residues" evidence="1">
    <location>
        <begin position="129"/>
        <end position="228"/>
    </location>
</feature>